<reference evidence="1" key="1">
    <citation type="submission" date="2021-04" db="EMBL/GenBank/DDBJ databases">
        <title>Draft genome sequence data of methanotrophic Methylovulum sp. strain S1L and Methylomonas sp. strain S2AM isolated from boreal lake water columns.</title>
        <authorList>
            <person name="Rissanen A.J."/>
            <person name="Mangayil R."/>
            <person name="Svenning M.M."/>
            <person name="Khanongnuch R."/>
        </authorList>
    </citation>
    <scope>NUCLEOTIDE SEQUENCE</scope>
    <source>
        <strain evidence="1">S2AM</strain>
    </source>
</reference>
<name>A0A975MQC5_9GAMM</name>
<keyword evidence="2" id="KW-1185">Reference proteome</keyword>
<evidence type="ECO:0000313" key="1">
    <source>
        <dbReference type="EMBL" id="QWF71576.1"/>
    </source>
</evidence>
<proteinExistence type="predicted"/>
<sequence>MMNVKEKMSAVVNAQPEDSSIDEILRELAFLRMIEKGLDDSRQNRMIPHAEMKQRMLKWRK</sequence>
<protein>
    <submittedName>
        <fullName evidence="1">Uncharacterized protein</fullName>
    </submittedName>
</protein>
<dbReference type="RefSeq" id="WP_215583358.1">
    <property type="nucleotide sequence ID" value="NZ_CP073754.1"/>
</dbReference>
<dbReference type="Proteomes" id="UP000676649">
    <property type="component" value="Chromosome"/>
</dbReference>
<dbReference type="AlphaFoldDB" id="A0A975MQC5"/>
<gene>
    <name evidence="1" type="ORF">KEF85_03600</name>
</gene>
<accession>A0A975MQC5</accession>
<organism evidence="1 2">
    <name type="scientific">Methylomonas paludis</name>
    <dbReference type="NCBI Taxonomy" id="1173101"/>
    <lineage>
        <taxon>Bacteria</taxon>
        <taxon>Pseudomonadati</taxon>
        <taxon>Pseudomonadota</taxon>
        <taxon>Gammaproteobacteria</taxon>
        <taxon>Methylococcales</taxon>
        <taxon>Methylococcaceae</taxon>
        <taxon>Methylomonas</taxon>
    </lineage>
</organism>
<evidence type="ECO:0000313" key="2">
    <source>
        <dbReference type="Proteomes" id="UP000676649"/>
    </source>
</evidence>
<dbReference type="EMBL" id="CP073754">
    <property type="protein sequence ID" value="QWF71576.1"/>
    <property type="molecule type" value="Genomic_DNA"/>
</dbReference>
<dbReference type="KEGG" id="mpad:KEF85_03600"/>